<keyword evidence="3" id="KW-1185">Reference proteome</keyword>
<gene>
    <name evidence="2" type="ORF">ACFOW6_14940</name>
</gene>
<dbReference type="PANTHER" id="PTHR30354">
    <property type="entry name" value="GNT FAMILY GLUCONATE TRANSPORTER"/>
    <property type="match status" value="1"/>
</dbReference>
<accession>A0ABV8UQI0</accession>
<feature type="transmembrane region" description="Helical" evidence="1">
    <location>
        <begin position="178"/>
        <end position="199"/>
    </location>
</feature>
<evidence type="ECO:0000256" key="1">
    <source>
        <dbReference type="SAM" id="Phobius"/>
    </source>
</evidence>
<evidence type="ECO:0000313" key="3">
    <source>
        <dbReference type="Proteomes" id="UP001595799"/>
    </source>
</evidence>
<dbReference type="RefSeq" id="WP_382423225.1">
    <property type="nucleotide sequence ID" value="NZ_JBHSCW010000009.1"/>
</dbReference>
<keyword evidence="1" id="KW-0812">Transmembrane</keyword>
<feature type="transmembrane region" description="Helical" evidence="1">
    <location>
        <begin position="295"/>
        <end position="315"/>
    </location>
</feature>
<comment type="caution">
    <text evidence="2">The sequence shown here is derived from an EMBL/GenBank/DDBJ whole genome shotgun (WGS) entry which is preliminary data.</text>
</comment>
<proteinExistence type="predicted"/>
<organism evidence="2 3">
    <name type="scientific">Fodinicurvata halophila</name>
    <dbReference type="NCBI Taxonomy" id="1419723"/>
    <lineage>
        <taxon>Bacteria</taxon>
        <taxon>Pseudomonadati</taxon>
        <taxon>Pseudomonadota</taxon>
        <taxon>Alphaproteobacteria</taxon>
        <taxon>Rhodospirillales</taxon>
        <taxon>Rhodovibrionaceae</taxon>
        <taxon>Fodinicurvata</taxon>
    </lineage>
</organism>
<feature type="transmembrane region" description="Helical" evidence="1">
    <location>
        <begin position="370"/>
        <end position="396"/>
    </location>
</feature>
<dbReference type="EMBL" id="JBHSCW010000009">
    <property type="protein sequence ID" value="MFC4352846.1"/>
    <property type="molecule type" value="Genomic_DNA"/>
</dbReference>
<feature type="transmembrane region" description="Helical" evidence="1">
    <location>
        <begin position="455"/>
        <end position="477"/>
    </location>
</feature>
<dbReference type="PANTHER" id="PTHR30354:SF7">
    <property type="entry name" value="BLL7963 PROTEIN"/>
    <property type="match status" value="1"/>
</dbReference>
<dbReference type="InterPro" id="IPR003474">
    <property type="entry name" value="Glcn_transporter"/>
</dbReference>
<name>A0ABV8UQI0_9PROT</name>
<evidence type="ECO:0000313" key="2">
    <source>
        <dbReference type="EMBL" id="MFC4352846.1"/>
    </source>
</evidence>
<feature type="transmembrane region" description="Helical" evidence="1">
    <location>
        <begin position="336"/>
        <end position="358"/>
    </location>
</feature>
<keyword evidence="1" id="KW-0472">Membrane</keyword>
<dbReference type="Proteomes" id="UP001595799">
    <property type="component" value="Unassembled WGS sequence"/>
</dbReference>
<sequence>MYGILVLVTALGGLIYLAYRGVTLLILAPGLAMLAVLASLERPLLASYTQIFMASAGDFIVQYFPVFLLGAIFGKLMEASGSAEVLANATIRKLGSERAILAVVLSCAAMTYGGVSLFVVAFAVFPIAAAVFRRADLPKRLIPGTIALGAFTFTMTALPGTPAIQNAIPMPYFGTTPFAAPGLGILAALIMFALGQLWLERRARVIPEGYGDHPDAAPRAPVALRERASGENFDIAELPAEVPPAKLPSFMLAVLPLATVITVNLVFTAIVIPAMDTNYLAAPEYGATTIDSVRGIWSIISALVISILLMIAVNWSRLPRLTASLDAGAHASLLPIFNTASLVGFGSVIASLSAFTLIRDSVIDIGGDNPLISLAIAVNLLAGMTGSASGGMSIALTTLGGVYMEMAQAVGISPDLMHRVTAVATGGLDALPHNGAVITLLAICGLTHREAYLDIAVVAVVIPIIALTVLIILGTLLGSF</sequence>
<keyword evidence="1" id="KW-1133">Transmembrane helix</keyword>
<protein>
    <submittedName>
        <fullName evidence="2">GntP family permease</fullName>
    </submittedName>
</protein>
<feature type="transmembrane region" description="Helical" evidence="1">
    <location>
        <begin position="17"/>
        <end position="40"/>
    </location>
</feature>
<feature type="transmembrane region" description="Helical" evidence="1">
    <location>
        <begin position="250"/>
        <end position="275"/>
    </location>
</feature>
<feature type="transmembrane region" description="Helical" evidence="1">
    <location>
        <begin position="141"/>
        <end position="158"/>
    </location>
</feature>
<feature type="transmembrane region" description="Helical" evidence="1">
    <location>
        <begin position="99"/>
        <end position="129"/>
    </location>
</feature>
<reference evidence="3" key="1">
    <citation type="journal article" date="2019" name="Int. J. Syst. Evol. Microbiol.">
        <title>The Global Catalogue of Microorganisms (GCM) 10K type strain sequencing project: providing services to taxonomists for standard genome sequencing and annotation.</title>
        <authorList>
            <consortium name="The Broad Institute Genomics Platform"/>
            <consortium name="The Broad Institute Genome Sequencing Center for Infectious Disease"/>
            <person name="Wu L."/>
            <person name="Ma J."/>
        </authorList>
    </citation>
    <scope>NUCLEOTIDE SEQUENCE [LARGE SCALE GENOMIC DNA]</scope>
    <source>
        <strain evidence="3">CECT 8472</strain>
    </source>
</reference>
<feature type="transmembrane region" description="Helical" evidence="1">
    <location>
        <begin position="52"/>
        <end position="73"/>
    </location>
</feature>